<evidence type="ECO:0000256" key="2">
    <source>
        <dbReference type="ARBA" id="ARBA00022475"/>
    </source>
</evidence>
<dbReference type="EMBL" id="CP089982">
    <property type="protein sequence ID" value="WXA93101.1"/>
    <property type="molecule type" value="Genomic_DNA"/>
</dbReference>
<evidence type="ECO:0000259" key="9">
    <source>
        <dbReference type="Pfam" id="PF06808"/>
    </source>
</evidence>
<gene>
    <name evidence="10" type="ORF">LZC95_42455</name>
</gene>
<protein>
    <submittedName>
        <fullName evidence="10">TRAP transporter large permease</fullName>
    </submittedName>
</protein>
<evidence type="ECO:0000256" key="6">
    <source>
        <dbReference type="ARBA" id="ARBA00023136"/>
    </source>
</evidence>
<proteinExistence type="predicted"/>
<dbReference type="PANTHER" id="PTHR33362">
    <property type="entry name" value="SIALIC ACID TRAP TRANSPORTER PERMEASE PROTEIN SIAT-RELATED"/>
    <property type="match status" value="1"/>
</dbReference>
<evidence type="ECO:0000256" key="8">
    <source>
        <dbReference type="SAM" id="Phobius"/>
    </source>
</evidence>
<feature type="transmembrane region" description="Helical" evidence="8">
    <location>
        <begin position="207"/>
        <end position="225"/>
    </location>
</feature>
<feature type="transmembrane region" description="Helical" evidence="8">
    <location>
        <begin position="426"/>
        <end position="449"/>
    </location>
</feature>
<evidence type="ECO:0000256" key="7">
    <source>
        <dbReference type="SAM" id="MobiDB-lite"/>
    </source>
</evidence>
<name>A0ABZ2K307_9BACT</name>
<evidence type="ECO:0000256" key="1">
    <source>
        <dbReference type="ARBA" id="ARBA00004429"/>
    </source>
</evidence>
<feature type="transmembrane region" description="Helical" evidence="8">
    <location>
        <begin position="303"/>
        <end position="326"/>
    </location>
</feature>
<keyword evidence="5 8" id="KW-1133">Transmembrane helix</keyword>
<keyword evidence="3" id="KW-0997">Cell inner membrane</keyword>
<reference evidence="10 11" key="1">
    <citation type="submission" date="2021-12" db="EMBL/GenBank/DDBJ databases">
        <title>Discovery of the Pendulisporaceae a myxobacterial family with distinct sporulation behavior and unique specialized metabolism.</title>
        <authorList>
            <person name="Garcia R."/>
            <person name="Popoff A."/>
            <person name="Bader C.D."/>
            <person name="Loehr J."/>
            <person name="Walesch S."/>
            <person name="Walt C."/>
            <person name="Boldt J."/>
            <person name="Bunk B."/>
            <person name="Haeckl F.J.F.P.J."/>
            <person name="Gunesch A.P."/>
            <person name="Birkelbach J."/>
            <person name="Nuebel U."/>
            <person name="Pietschmann T."/>
            <person name="Bach T."/>
            <person name="Mueller R."/>
        </authorList>
    </citation>
    <scope>NUCLEOTIDE SEQUENCE [LARGE SCALE GENOMIC DNA]</scope>
    <source>
        <strain evidence="10 11">MSr12523</strain>
    </source>
</reference>
<comment type="subcellular location">
    <subcellularLocation>
        <location evidence="1">Cell inner membrane</location>
        <topology evidence="1">Multi-pass membrane protein</topology>
    </subcellularLocation>
</comment>
<feature type="transmembrane region" description="Helical" evidence="8">
    <location>
        <begin position="37"/>
        <end position="62"/>
    </location>
</feature>
<feature type="transmembrane region" description="Helical" evidence="8">
    <location>
        <begin position="83"/>
        <end position="103"/>
    </location>
</feature>
<keyword evidence="11" id="KW-1185">Reference proteome</keyword>
<dbReference type="InterPro" id="IPR010656">
    <property type="entry name" value="DctM"/>
</dbReference>
<evidence type="ECO:0000256" key="5">
    <source>
        <dbReference type="ARBA" id="ARBA00022989"/>
    </source>
</evidence>
<feature type="transmembrane region" description="Helical" evidence="8">
    <location>
        <begin position="12"/>
        <end position="31"/>
    </location>
</feature>
<dbReference type="PANTHER" id="PTHR33362:SF5">
    <property type="entry name" value="C4-DICARBOXYLATE TRAP TRANSPORTER LARGE PERMEASE PROTEIN DCTM"/>
    <property type="match status" value="1"/>
</dbReference>
<dbReference type="RefSeq" id="WP_394843700.1">
    <property type="nucleotide sequence ID" value="NZ_CP089982.1"/>
</dbReference>
<dbReference type="Proteomes" id="UP001379533">
    <property type="component" value="Chromosome"/>
</dbReference>
<evidence type="ECO:0000313" key="10">
    <source>
        <dbReference type="EMBL" id="WXA93101.1"/>
    </source>
</evidence>
<feature type="compositionally biased region" description="Low complexity" evidence="7">
    <location>
        <begin position="541"/>
        <end position="560"/>
    </location>
</feature>
<dbReference type="NCBIfam" id="TIGR00786">
    <property type="entry name" value="dctM"/>
    <property type="match status" value="1"/>
</dbReference>
<feature type="transmembrane region" description="Helical" evidence="8">
    <location>
        <begin position="123"/>
        <end position="156"/>
    </location>
</feature>
<dbReference type="InterPro" id="IPR004681">
    <property type="entry name" value="TRAP_DctM"/>
</dbReference>
<evidence type="ECO:0000256" key="4">
    <source>
        <dbReference type="ARBA" id="ARBA00022692"/>
    </source>
</evidence>
<dbReference type="Pfam" id="PF06808">
    <property type="entry name" value="DctM"/>
    <property type="match status" value="1"/>
</dbReference>
<accession>A0ABZ2K307</accession>
<evidence type="ECO:0000313" key="11">
    <source>
        <dbReference type="Proteomes" id="UP001379533"/>
    </source>
</evidence>
<feature type="transmembrane region" description="Helical" evidence="8">
    <location>
        <begin position="168"/>
        <end position="195"/>
    </location>
</feature>
<sequence>MSAVAQAKPSAGAKVGLSLVGLFVLLVAWGGGLVAALVVALALLGTPLFAIMGGASEIAWLMHRDAAYHHLRYIAPTVLDERFAGSPILVTIPLFTFVGYVMAESKTPDRIVRASSAFFGWMPGGLAIVCIVASAFFTTLTGGSGVTIVAIGGLLYPALRKQGYSDAFALGLVTTGGSLGLLLPPSLPILVYSLVAGIDFNKTFKAGLLPGVLVMVMLGVYAAYVGMREKVKLSPINGREMLAALWLLKWELLIPVIILGGLGTGLTSLDESAGLAALYTLGIEVFIYKDLSLKKDLPRLAKSSMALAGAVILILAMANALINYVIQEHIPNQVLDFMVKLGLTKTWQFLIVLNVFLLVLGMLMDGFSAILVAVPLILPFAARFTLGPFHMAMIFLLNLEIAYCCPPLGLNLFISSFRFNRPVVDLYKIVLPFAGILALALVMVSYIPYLSDVTILTDIREARETAARVNSPPREAWLLECVQEDRTNPLPCSEEDRKKWPGGQLPEPAAATPQAPAAGAESSSEPGTDSEDEELLKLMRGADAGAAPAPSAPSSEGSGEINEEELLKQMQGGGGDAG</sequence>
<keyword evidence="4 8" id="KW-0812">Transmembrane</keyword>
<evidence type="ECO:0000256" key="3">
    <source>
        <dbReference type="ARBA" id="ARBA00022519"/>
    </source>
</evidence>
<feature type="transmembrane region" description="Helical" evidence="8">
    <location>
        <begin position="246"/>
        <end position="266"/>
    </location>
</feature>
<feature type="domain" description="TRAP C4-dicarboxylate transport system permease DctM subunit" evidence="9">
    <location>
        <begin position="37"/>
        <end position="450"/>
    </location>
</feature>
<organism evidence="10 11">
    <name type="scientific">Pendulispora brunnea</name>
    <dbReference type="NCBI Taxonomy" id="2905690"/>
    <lineage>
        <taxon>Bacteria</taxon>
        <taxon>Pseudomonadati</taxon>
        <taxon>Myxococcota</taxon>
        <taxon>Myxococcia</taxon>
        <taxon>Myxococcales</taxon>
        <taxon>Sorangiineae</taxon>
        <taxon>Pendulisporaceae</taxon>
        <taxon>Pendulispora</taxon>
    </lineage>
</organism>
<feature type="transmembrane region" description="Helical" evidence="8">
    <location>
        <begin position="392"/>
        <end position="414"/>
    </location>
</feature>
<feature type="region of interest" description="Disordered" evidence="7">
    <location>
        <begin position="488"/>
        <end position="578"/>
    </location>
</feature>
<feature type="compositionally biased region" description="Low complexity" evidence="7">
    <location>
        <begin position="506"/>
        <end position="527"/>
    </location>
</feature>
<keyword evidence="2" id="KW-1003">Cell membrane</keyword>
<keyword evidence="6 8" id="KW-0472">Membrane</keyword>